<keyword evidence="6" id="KW-1185">Reference proteome</keyword>
<gene>
    <name evidence="5" type="ORF">BGZ65_007717</name>
</gene>
<dbReference type="EMBL" id="JAAAHW010004243">
    <property type="protein sequence ID" value="KAF9976693.1"/>
    <property type="molecule type" value="Genomic_DNA"/>
</dbReference>
<comment type="caution">
    <text evidence="5">The sequence shown here is derived from an EMBL/GenBank/DDBJ whole genome shotgun (WGS) entry which is preliminary data.</text>
</comment>
<dbReference type="Proteomes" id="UP000749646">
    <property type="component" value="Unassembled WGS sequence"/>
</dbReference>
<name>A0A9P6M864_9FUNG</name>
<evidence type="ECO:0000256" key="1">
    <source>
        <dbReference type="ARBA" id="ARBA00004340"/>
    </source>
</evidence>
<dbReference type="OrthoDB" id="2353769at2759"/>
<keyword evidence="3" id="KW-0964">Secreted</keyword>
<dbReference type="AlphaFoldDB" id="A0A9P6M864"/>
<sequence>MTNDLTIWCMVDGESTPFSVKAKSTESVDDLKDHIKTKKSPEFDDIAADKLILWKVSLLVTEDEEVSSIDFEKLTEKRRLSPTDDISDVFPDGVKKKTINIIVRRPDEQWQDLVAKTEEKFFAPNLEIYKSLVKVLKADQMIPTTERGLPYVRSRSGQDKDQPSLLFLNLPESSESEVPPSTADQLLEKIGRRDVPLMSLFGVSGCGKTRTAIEMLCKNWGFYFSGVTTDLGSRDLSYLLAMLPSMGRYQSSSLEINAHVKVLALALILARVIILRHCLDISEREGVRLTCKRWMLLQVGVYSIGLVDIFTKLSQCIAEDICHHCVEYQFVQKLVQGQLSQLRQRLQDLTPNWNSCLPYKIVIVLDEAQNLGKEEFGTYLSEKISSDNALLSTTETQECMRPVLSPFVHGFYHISKDQSEICVVPCGTGLSIYDLEWLDGSAPITKGYSKEGRFTEFGGWKLLEEVKSYRDLVRRSLPNEEAKINFDKRVPEEAILELFSRLRGRFRPIVSSMELMIKRSPNEGAGWRSAIIEVDNRLTSGDVAYYGPGNIVYDKERMNSLVAKFPKRYGKYQRIRAARELFVLQYYLFGRPLIIDRDEALLVEVSVGRFLLSGDDTTTVLDEPFALRAAVNYFLKSDEGLHKATLHLLRTGPQPSVQGQMWEMAVLPTLVEVFHNKVLSDTALVPDPSKYNFLSKGATIVGMNMGTLGTDYNSMTLQEFLMAHMPGIEKNVPPFYYPSASISGPDIVFMLDFEGCGRCPVFIQLKLRTSMNKSETMRAQATTDSQTIQGHLEDDLRNFCTLTPKRFLGVVIAYPAELTGFQDSFTKIRQSERLIVKYGEQTIERVALKIDRNNIESLFPKVHVEALNRLKNVKRELRQDSDDLLDEP</sequence>
<accession>A0A9P6M864</accession>
<reference evidence="5" key="1">
    <citation type="journal article" date="2020" name="Fungal Divers.">
        <title>Resolving the Mortierellaceae phylogeny through synthesis of multi-gene phylogenetics and phylogenomics.</title>
        <authorList>
            <person name="Vandepol N."/>
            <person name="Liber J."/>
            <person name="Desiro A."/>
            <person name="Na H."/>
            <person name="Kennedy M."/>
            <person name="Barry K."/>
            <person name="Grigoriev I.V."/>
            <person name="Miller A.N."/>
            <person name="O'Donnell K."/>
            <person name="Stajich J.E."/>
            <person name="Bonito G."/>
        </authorList>
    </citation>
    <scope>NUCLEOTIDE SEQUENCE</scope>
    <source>
        <strain evidence="5">MES-2147</strain>
    </source>
</reference>
<evidence type="ECO:0000313" key="5">
    <source>
        <dbReference type="EMBL" id="KAF9976693.1"/>
    </source>
</evidence>
<evidence type="ECO:0000256" key="2">
    <source>
        <dbReference type="ARBA" id="ARBA00004613"/>
    </source>
</evidence>
<dbReference type="Pfam" id="PF20147">
    <property type="entry name" value="Crinkler"/>
    <property type="match status" value="1"/>
</dbReference>
<dbReference type="GO" id="GO:0043657">
    <property type="term" value="C:host cell"/>
    <property type="evidence" value="ECO:0007669"/>
    <property type="project" value="UniProtKB-SubCell"/>
</dbReference>
<organism evidence="5 6">
    <name type="scientific">Modicella reniformis</name>
    <dbReference type="NCBI Taxonomy" id="1440133"/>
    <lineage>
        <taxon>Eukaryota</taxon>
        <taxon>Fungi</taxon>
        <taxon>Fungi incertae sedis</taxon>
        <taxon>Mucoromycota</taxon>
        <taxon>Mortierellomycotina</taxon>
        <taxon>Mortierellomycetes</taxon>
        <taxon>Mortierellales</taxon>
        <taxon>Mortierellaceae</taxon>
        <taxon>Modicella</taxon>
    </lineage>
</organism>
<feature type="non-terminal residue" evidence="5">
    <location>
        <position position="1"/>
    </location>
</feature>
<feature type="domain" description="Crinkler effector protein N-terminal" evidence="4">
    <location>
        <begin position="5"/>
        <end position="104"/>
    </location>
</feature>
<evidence type="ECO:0000259" key="4">
    <source>
        <dbReference type="Pfam" id="PF20147"/>
    </source>
</evidence>
<dbReference type="InterPro" id="IPR045379">
    <property type="entry name" value="Crinkler_N"/>
</dbReference>
<dbReference type="GO" id="GO:0005576">
    <property type="term" value="C:extracellular region"/>
    <property type="evidence" value="ECO:0007669"/>
    <property type="project" value="UniProtKB-SubCell"/>
</dbReference>
<protein>
    <recommendedName>
        <fullName evidence="4">Crinkler effector protein N-terminal domain-containing protein</fullName>
    </recommendedName>
</protein>
<evidence type="ECO:0000313" key="6">
    <source>
        <dbReference type="Proteomes" id="UP000749646"/>
    </source>
</evidence>
<comment type="subcellular location">
    <subcellularLocation>
        <location evidence="1">Host cell</location>
    </subcellularLocation>
    <subcellularLocation>
        <location evidence="2">Secreted</location>
    </subcellularLocation>
</comment>
<proteinExistence type="predicted"/>
<evidence type="ECO:0000256" key="3">
    <source>
        <dbReference type="ARBA" id="ARBA00022525"/>
    </source>
</evidence>